<name>A0A819THM2_9BILA</name>
<dbReference type="AlphaFoldDB" id="A0A819THM2"/>
<dbReference type="Proteomes" id="UP000663823">
    <property type="component" value="Unassembled WGS sequence"/>
</dbReference>
<dbReference type="EMBL" id="CAJOAX010009918">
    <property type="protein sequence ID" value="CAF4065585.1"/>
    <property type="molecule type" value="Genomic_DNA"/>
</dbReference>
<protein>
    <submittedName>
        <fullName evidence="1">Uncharacterized protein</fullName>
    </submittedName>
</protein>
<gene>
    <name evidence="1" type="ORF">OTI717_LOCUS32375</name>
</gene>
<evidence type="ECO:0000313" key="2">
    <source>
        <dbReference type="Proteomes" id="UP000663823"/>
    </source>
</evidence>
<organism evidence="1 2">
    <name type="scientific">Rotaria sordida</name>
    <dbReference type="NCBI Taxonomy" id="392033"/>
    <lineage>
        <taxon>Eukaryota</taxon>
        <taxon>Metazoa</taxon>
        <taxon>Spiralia</taxon>
        <taxon>Gnathifera</taxon>
        <taxon>Rotifera</taxon>
        <taxon>Eurotatoria</taxon>
        <taxon>Bdelloidea</taxon>
        <taxon>Philodinida</taxon>
        <taxon>Philodinidae</taxon>
        <taxon>Rotaria</taxon>
    </lineage>
</organism>
<evidence type="ECO:0000313" key="1">
    <source>
        <dbReference type="EMBL" id="CAF4065585.1"/>
    </source>
</evidence>
<proteinExistence type="predicted"/>
<comment type="caution">
    <text evidence="1">The sequence shown here is derived from an EMBL/GenBank/DDBJ whole genome shotgun (WGS) entry which is preliminary data.</text>
</comment>
<accession>A0A819THM2</accession>
<feature type="non-terminal residue" evidence="1">
    <location>
        <position position="214"/>
    </location>
</feature>
<reference evidence="1" key="1">
    <citation type="submission" date="2021-02" db="EMBL/GenBank/DDBJ databases">
        <authorList>
            <person name="Nowell W R."/>
        </authorList>
    </citation>
    <scope>NUCLEOTIDE SEQUENCE</scope>
</reference>
<sequence>MGRYYRTRSTCDILAIGIKGDLSSFCGAIKRFQRHGIQSNDLLSLKELCARRIALIKNEQIKWFITAHLPSYLFKYVTKDIFDLQRDEFKLNYAKDFDMCEACSINDYKQSSSIKCRCPKLKAAIHQLNNYFFNQMNNNNNKIKKNKPRKFELSFGMPNGEEDYFMHENDEPHFFLYLSPAEYFDENSTTEEDDMDGSASCQTYQFLNGRISVE</sequence>